<dbReference type="Proteomes" id="UP000823561">
    <property type="component" value="Chromosome 13"/>
</dbReference>
<organism evidence="2 3">
    <name type="scientific">Alosa alosa</name>
    <name type="common">allis shad</name>
    <dbReference type="NCBI Taxonomy" id="278164"/>
    <lineage>
        <taxon>Eukaryota</taxon>
        <taxon>Metazoa</taxon>
        <taxon>Chordata</taxon>
        <taxon>Craniata</taxon>
        <taxon>Vertebrata</taxon>
        <taxon>Euteleostomi</taxon>
        <taxon>Actinopterygii</taxon>
        <taxon>Neopterygii</taxon>
        <taxon>Teleostei</taxon>
        <taxon>Clupei</taxon>
        <taxon>Clupeiformes</taxon>
        <taxon>Clupeoidei</taxon>
        <taxon>Clupeidae</taxon>
        <taxon>Alosa</taxon>
    </lineage>
</organism>
<evidence type="ECO:0000256" key="1">
    <source>
        <dbReference type="SAM" id="MobiDB-lite"/>
    </source>
</evidence>
<protein>
    <submittedName>
        <fullName evidence="2">Uncharacterized protein</fullName>
    </submittedName>
</protein>
<sequence>MVTEAQRAELGAEQRKGLADALGVAYIRAGEPSSGGSQSSPVPQTGGSTSHTMRGILKPLLLLVLGLMLD</sequence>
<evidence type="ECO:0000313" key="2">
    <source>
        <dbReference type="EMBL" id="KAG5270828.1"/>
    </source>
</evidence>
<keyword evidence="3" id="KW-1185">Reference proteome</keyword>
<gene>
    <name evidence="2" type="ORF">AALO_G00172750</name>
</gene>
<feature type="region of interest" description="Disordered" evidence="1">
    <location>
        <begin position="29"/>
        <end position="52"/>
    </location>
</feature>
<reference evidence="2" key="1">
    <citation type="submission" date="2020-10" db="EMBL/GenBank/DDBJ databases">
        <title>Chromosome-scale genome assembly of the Allis shad, Alosa alosa.</title>
        <authorList>
            <person name="Margot Z."/>
            <person name="Christophe K."/>
            <person name="Cabau C."/>
            <person name="Louis A."/>
            <person name="Berthelot C."/>
            <person name="Parey E."/>
            <person name="Roest Crollius H."/>
            <person name="Montfort J."/>
            <person name="Robinson-Rechavi M."/>
            <person name="Bucao C."/>
            <person name="Bouchez O."/>
            <person name="Gislard M."/>
            <person name="Lluch J."/>
            <person name="Milhes M."/>
            <person name="Lampietro C."/>
            <person name="Lopez Roques C."/>
            <person name="Donnadieu C."/>
            <person name="Braasch I."/>
            <person name="Desvignes T."/>
            <person name="Postlethwait J."/>
            <person name="Bobe J."/>
            <person name="Guiguen Y."/>
        </authorList>
    </citation>
    <scope>NUCLEOTIDE SEQUENCE</scope>
    <source>
        <strain evidence="2">M-15738</strain>
        <tissue evidence="2">Blood</tissue>
    </source>
</reference>
<dbReference type="EMBL" id="JADWDJ010000013">
    <property type="protein sequence ID" value="KAG5270828.1"/>
    <property type="molecule type" value="Genomic_DNA"/>
</dbReference>
<feature type="compositionally biased region" description="Low complexity" evidence="1">
    <location>
        <begin position="30"/>
        <end position="48"/>
    </location>
</feature>
<dbReference type="AlphaFoldDB" id="A0AAV6G6S2"/>
<name>A0AAV6G6S2_9TELE</name>
<comment type="caution">
    <text evidence="2">The sequence shown here is derived from an EMBL/GenBank/DDBJ whole genome shotgun (WGS) entry which is preliminary data.</text>
</comment>
<proteinExistence type="predicted"/>
<evidence type="ECO:0000313" key="3">
    <source>
        <dbReference type="Proteomes" id="UP000823561"/>
    </source>
</evidence>
<accession>A0AAV6G6S2</accession>